<dbReference type="PANTHER" id="PTHR34597">
    <property type="entry name" value="SLR1661 PROTEIN"/>
    <property type="match status" value="1"/>
</dbReference>
<evidence type="ECO:0000256" key="4">
    <source>
        <dbReference type="SAM" id="MobiDB-lite"/>
    </source>
</evidence>
<feature type="chain" id="PRO_5045055111" evidence="5">
    <location>
        <begin position="27"/>
        <end position="569"/>
    </location>
</feature>
<evidence type="ECO:0000256" key="1">
    <source>
        <dbReference type="ARBA" id="ARBA00022452"/>
    </source>
</evidence>
<sequence length="569" mass="60778">MKSTSCWLASCTLVSIVAGITPIAHAYQVPASLPNLPSSSTLLRNNPELATPIGPRRHDDVKHDPARAPLDAPDGKTSDAVEVTRIVVENVPDVARAAVAAVVDPHAGERLTLAQLRAIAVRVTAVLSAYGESLSYASIPPQEIRDGVVRLRVVKGRLESVMLGKNDSLVSDEVVRRYVRRAARRMDDLSGMENALLRLADLPGVGEVSPVLSAGNAPGTSAMTIDAGASSRAELLALADNTGATVSGRNRIGLQLSVNSPLRVGDRLQAIAFVSPDFLQFNGDSNGGITTVGRLSYDVPVNAMNTRMGATVSRVDYTLGGKYRDVGVGYANVFGFYATQPLIRTRFNNLELGVGLDYKEMRDSLVGNVNKRTARVMNVRLSGDHALALLGMTTAVEYQFGLNYGQLHNSDEFYGAMTRGSFLKATQNIVFTQGIRRGVYVQLSVTAQQTSRNLDGAEKMVLGGPNAVRGYGNDTVSADMGVVASATLNMAVPKVNGLTLQAFYDIAQARAQKFSRWPARAELSGYGVGASYAINKRAFMSISAARPNGHTELGQRPSGQVWVSMAVRI</sequence>
<proteinExistence type="predicted"/>
<dbReference type="RefSeq" id="WP_301771377.1">
    <property type="nucleotide sequence ID" value="NZ_JAUJQL010000036.1"/>
</dbReference>
<keyword evidence="1" id="KW-0472">Membrane</keyword>
<dbReference type="InterPro" id="IPR051544">
    <property type="entry name" value="TPS_OM_transporter"/>
</dbReference>
<feature type="domain" description="Haemolysin activator HlyB C-terminal" evidence="6">
    <location>
        <begin position="219"/>
        <end position="531"/>
    </location>
</feature>
<evidence type="ECO:0000256" key="3">
    <source>
        <dbReference type="ARBA" id="ARBA00023237"/>
    </source>
</evidence>
<gene>
    <name evidence="8" type="ORF">QZM70_35390</name>
</gene>
<dbReference type="InterPro" id="IPR005565">
    <property type="entry name" value="Hemolysn_activator_HlyB_C"/>
</dbReference>
<accession>A0ABT8P350</accession>
<keyword evidence="3" id="KW-0998">Cell outer membrane</keyword>
<dbReference type="PANTHER" id="PTHR34597:SF1">
    <property type="entry name" value="HEME_HEMOPEXIN TRANSPORTER PROTEIN HUXB"/>
    <property type="match status" value="1"/>
</dbReference>
<comment type="caution">
    <text evidence="8">The sequence shown here is derived from an EMBL/GenBank/DDBJ whole genome shotgun (WGS) entry which is preliminary data.</text>
</comment>
<feature type="region of interest" description="Disordered" evidence="4">
    <location>
        <begin position="45"/>
        <end position="76"/>
    </location>
</feature>
<keyword evidence="2" id="KW-0812">Transmembrane</keyword>
<dbReference type="Proteomes" id="UP001172217">
    <property type="component" value="Unassembled WGS sequence"/>
</dbReference>
<keyword evidence="5" id="KW-0732">Signal</keyword>
<dbReference type="Pfam" id="PF08479">
    <property type="entry name" value="POTRA_2"/>
    <property type="match status" value="1"/>
</dbReference>
<organism evidence="8 9">
    <name type="scientific">Burkholderia orbicola</name>
    <dbReference type="NCBI Taxonomy" id="2978683"/>
    <lineage>
        <taxon>Bacteria</taxon>
        <taxon>Pseudomonadati</taxon>
        <taxon>Pseudomonadota</taxon>
        <taxon>Betaproteobacteria</taxon>
        <taxon>Burkholderiales</taxon>
        <taxon>Burkholderiaceae</taxon>
        <taxon>Burkholderia</taxon>
        <taxon>Burkholderia cepacia complex</taxon>
    </lineage>
</organism>
<feature type="signal peptide" evidence="5">
    <location>
        <begin position="1"/>
        <end position="26"/>
    </location>
</feature>
<evidence type="ECO:0000313" key="8">
    <source>
        <dbReference type="EMBL" id="MDN7528235.1"/>
    </source>
</evidence>
<keyword evidence="9" id="KW-1185">Reference proteome</keyword>
<dbReference type="Gene3D" id="2.40.160.50">
    <property type="entry name" value="membrane protein fhac: a member of the omp85/tpsb transporter family"/>
    <property type="match status" value="1"/>
</dbReference>
<evidence type="ECO:0000259" key="6">
    <source>
        <dbReference type="Pfam" id="PF03865"/>
    </source>
</evidence>
<dbReference type="Pfam" id="PF03865">
    <property type="entry name" value="ShlB"/>
    <property type="match status" value="1"/>
</dbReference>
<feature type="compositionally biased region" description="Basic and acidic residues" evidence="4">
    <location>
        <begin position="56"/>
        <end position="66"/>
    </location>
</feature>
<protein>
    <submittedName>
        <fullName evidence="8">ShlB/FhaC/HecB family hemolysin secretion/activation protein</fullName>
    </submittedName>
</protein>
<feature type="domain" description="Polypeptide-transport-associated ShlB-type" evidence="7">
    <location>
        <begin position="82"/>
        <end position="156"/>
    </location>
</feature>
<evidence type="ECO:0000256" key="5">
    <source>
        <dbReference type="SAM" id="SignalP"/>
    </source>
</evidence>
<evidence type="ECO:0000259" key="7">
    <source>
        <dbReference type="Pfam" id="PF08479"/>
    </source>
</evidence>
<evidence type="ECO:0000313" key="9">
    <source>
        <dbReference type="Proteomes" id="UP001172217"/>
    </source>
</evidence>
<evidence type="ECO:0000256" key="2">
    <source>
        <dbReference type="ARBA" id="ARBA00022692"/>
    </source>
</evidence>
<dbReference type="Gene3D" id="3.10.20.310">
    <property type="entry name" value="membrane protein fhac"/>
    <property type="match status" value="1"/>
</dbReference>
<reference evidence="8" key="1">
    <citation type="submission" date="2023-07" db="EMBL/GenBank/DDBJ databases">
        <title>A collection of bacterial strains from the Burkholderia cepacia Research Laboratory and Repository.</title>
        <authorList>
            <person name="Lipuma J."/>
            <person name="Spilker T."/>
            <person name="Caverly L."/>
        </authorList>
    </citation>
    <scope>NUCLEOTIDE SEQUENCE</scope>
    <source>
        <strain evidence="8">AU45194</strain>
    </source>
</reference>
<dbReference type="InterPro" id="IPR013686">
    <property type="entry name" value="Polypept-transport_assoc_ShlB"/>
</dbReference>
<keyword evidence="1" id="KW-1134">Transmembrane beta strand</keyword>
<name>A0ABT8P350_9BURK</name>
<dbReference type="EMBL" id="JAUJQL010000036">
    <property type="protein sequence ID" value="MDN7528235.1"/>
    <property type="molecule type" value="Genomic_DNA"/>
</dbReference>